<protein>
    <submittedName>
        <fullName evidence="1">Uncharacterized protein</fullName>
    </submittedName>
</protein>
<organism evidence="1 2">
    <name type="scientific">Malus baccata</name>
    <name type="common">Siberian crab apple</name>
    <name type="synonym">Pyrus baccata</name>
    <dbReference type="NCBI Taxonomy" id="106549"/>
    <lineage>
        <taxon>Eukaryota</taxon>
        <taxon>Viridiplantae</taxon>
        <taxon>Streptophyta</taxon>
        <taxon>Embryophyta</taxon>
        <taxon>Tracheophyta</taxon>
        <taxon>Spermatophyta</taxon>
        <taxon>Magnoliopsida</taxon>
        <taxon>eudicotyledons</taxon>
        <taxon>Gunneridae</taxon>
        <taxon>Pentapetalae</taxon>
        <taxon>rosids</taxon>
        <taxon>fabids</taxon>
        <taxon>Rosales</taxon>
        <taxon>Rosaceae</taxon>
        <taxon>Amygdaloideae</taxon>
        <taxon>Maleae</taxon>
        <taxon>Malus</taxon>
    </lineage>
</organism>
<name>A0A540LBP7_MALBA</name>
<gene>
    <name evidence="1" type="ORF">C1H46_030517</name>
</gene>
<sequence length="80" mass="8747">MVIAPSSIAATVEKMEVEVSSAAENNMVVQEHDALAVGGQIFDAKKETNGGRAKNNKGNAKQSKTFLYLFLFHLNHKRKS</sequence>
<proteinExistence type="predicted"/>
<accession>A0A540LBP7</accession>
<evidence type="ECO:0000313" key="1">
    <source>
        <dbReference type="EMBL" id="TQD83905.1"/>
    </source>
</evidence>
<comment type="caution">
    <text evidence="1">The sequence shown here is derived from an EMBL/GenBank/DDBJ whole genome shotgun (WGS) entry which is preliminary data.</text>
</comment>
<keyword evidence="2" id="KW-1185">Reference proteome</keyword>
<dbReference type="Proteomes" id="UP000315295">
    <property type="component" value="Unassembled WGS sequence"/>
</dbReference>
<dbReference type="EMBL" id="VIEB01000660">
    <property type="protein sequence ID" value="TQD83905.1"/>
    <property type="molecule type" value="Genomic_DNA"/>
</dbReference>
<evidence type="ECO:0000313" key="2">
    <source>
        <dbReference type="Proteomes" id="UP000315295"/>
    </source>
</evidence>
<dbReference type="AlphaFoldDB" id="A0A540LBP7"/>
<reference evidence="1 2" key="1">
    <citation type="journal article" date="2019" name="G3 (Bethesda)">
        <title>Sequencing of a Wild Apple (Malus baccata) Genome Unravels the Differences Between Cultivated and Wild Apple Species Regarding Disease Resistance and Cold Tolerance.</title>
        <authorList>
            <person name="Chen X."/>
        </authorList>
    </citation>
    <scope>NUCLEOTIDE SEQUENCE [LARGE SCALE GENOMIC DNA]</scope>
    <source>
        <strain evidence="2">cv. Shandingzi</strain>
        <tissue evidence="1">Leaves</tissue>
    </source>
</reference>